<gene>
    <name evidence="1" type="ORF">IEZ25_17090</name>
</gene>
<protein>
    <recommendedName>
        <fullName evidence="3">YbaB/EbfC family DNA-binding protein</fullName>
    </recommendedName>
</protein>
<dbReference type="RefSeq" id="WP_191200657.1">
    <property type="nucleotide sequence ID" value="NZ_BAAAPA010000001.1"/>
</dbReference>
<organism evidence="1 2">
    <name type="scientific">Nocardioides hwasunensis</name>
    <dbReference type="NCBI Taxonomy" id="397258"/>
    <lineage>
        <taxon>Bacteria</taxon>
        <taxon>Bacillati</taxon>
        <taxon>Actinomycetota</taxon>
        <taxon>Actinomycetes</taxon>
        <taxon>Propionibacteriales</taxon>
        <taxon>Nocardioidaceae</taxon>
        <taxon>Nocardioides</taxon>
    </lineage>
</organism>
<name>A0ABR8MP83_9ACTN</name>
<evidence type="ECO:0008006" key="3">
    <source>
        <dbReference type="Google" id="ProtNLM"/>
    </source>
</evidence>
<evidence type="ECO:0000313" key="2">
    <source>
        <dbReference type="Proteomes" id="UP000649289"/>
    </source>
</evidence>
<keyword evidence="2" id="KW-1185">Reference proteome</keyword>
<dbReference type="EMBL" id="JACXYY010000007">
    <property type="protein sequence ID" value="MBD3916334.1"/>
    <property type="molecule type" value="Genomic_DNA"/>
</dbReference>
<proteinExistence type="predicted"/>
<comment type="caution">
    <text evidence="1">The sequence shown here is derived from an EMBL/GenBank/DDBJ whole genome shotgun (WGS) entry which is preliminary data.</text>
</comment>
<accession>A0ABR8MP83</accession>
<evidence type="ECO:0000313" key="1">
    <source>
        <dbReference type="EMBL" id="MBD3916334.1"/>
    </source>
</evidence>
<reference evidence="1 2" key="1">
    <citation type="submission" date="2020-09" db="EMBL/GenBank/DDBJ databases">
        <title>novel species in genus Nocardioides.</title>
        <authorList>
            <person name="Zhang G."/>
        </authorList>
    </citation>
    <scope>NUCLEOTIDE SEQUENCE [LARGE SCALE GENOMIC DNA]</scope>
    <source>
        <strain evidence="1 2">19197</strain>
    </source>
</reference>
<dbReference type="Proteomes" id="UP000649289">
    <property type="component" value="Unassembled WGS sequence"/>
</dbReference>
<sequence length="191" mass="20194">MDDLMSRAERLRASVSRLGAAATRANGPLAAATAERAGVTVRVDRSGTVQGVEVAPGWQHEVPPPRLGEHVREVLDEAWALQLGELVDPRTAPDAYAAASPRPAGDPLDVLHELSERLAHVDVATDPSEPDVPALRASTAHVTGRHDGRITLEVDPGWLGDATSAEISAELTEVLGELTRSHHGPAWGEDA</sequence>